<evidence type="ECO:0000256" key="1">
    <source>
        <dbReference type="SAM" id="MobiDB-lite"/>
    </source>
</evidence>
<dbReference type="Proteomes" id="UP000308092">
    <property type="component" value="Unassembled WGS sequence"/>
</dbReference>
<keyword evidence="3" id="KW-1185">Reference proteome</keyword>
<evidence type="ECO:0000313" key="3">
    <source>
        <dbReference type="Proteomes" id="UP000308092"/>
    </source>
</evidence>
<protein>
    <submittedName>
        <fullName evidence="2">Uncharacterized protein</fullName>
    </submittedName>
</protein>
<evidence type="ECO:0000313" key="2">
    <source>
        <dbReference type="EMBL" id="THC97629.1"/>
    </source>
</evidence>
<gene>
    <name evidence="2" type="ORF">EYZ11_002919</name>
</gene>
<feature type="compositionally biased region" description="Basic and acidic residues" evidence="1">
    <location>
        <begin position="1"/>
        <end position="11"/>
    </location>
</feature>
<name>A0A4S3JPL7_9EURO</name>
<dbReference type="VEuPathDB" id="FungiDB:EYZ11_002919"/>
<dbReference type="AlphaFoldDB" id="A0A4S3JPL7"/>
<proteinExistence type="predicted"/>
<comment type="caution">
    <text evidence="2">The sequence shown here is derived from an EMBL/GenBank/DDBJ whole genome shotgun (WGS) entry which is preliminary data.</text>
</comment>
<sequence>MSHKEDSKAKEAVITVNVDEFTRTRDSPPDNIRTRP</sequence>
<feature type="region of interest" description="Disordered" evidence="1">
    <location>
        <begin position="1"/>
        <end position="36"/>
    </location>
</feature>
<dbReference type="EMBL" id="SOSA01000069">
    <property type="protein sequence ID" value="THC97629.1"/>
    <property type="molecule type" value="Genomic_DNA"/>
</dbReference>
<reference evidence="2 3" key="1">
    <citation type="submission" date="2019-03" db="EMBL/GenBank/DDBJ databases">
        <title>The genome sequence of a newly discovered highly antifungal drug resistant Aspergillus species, Aspergillus tanneri NIH 1004.</title>
        <authorList>
            <person name="Mounaud S."/>
            <person name="Singh I."/>
            <person name="Joardar V."/>
            <person name="Pakala S."/>
            <person name="Pakala S."/>
            <person name="Venepally P."/>
            <person name="Hoover J."/>
            <person name="Nierman W."/>
            <person name="Chung J."/>
            <person name="Losada L."/>
        </authorList>
    </citation>
    <scope>NUCLEOTIDE SEQUENCE [LARGE SCALE GENOMIC DNA]</scope>
    <source>
        <strain evidence="2 3">NIH1004</strain>
    </source>
</reference>
<organism evidence="2 3">
    <name type="scientific">Aspergillus tanneri</name>
    <dbReference type="NCBI Taxonomy" id="1220188"/>
    <lineage>
        <taxon>Eukaryota</taxon>
        <taxon>Fungi</taxon>
        <taxon>Dikarya</taxon>
        <taxon>Ascomycota</taxon>
        <taxon>Pezizomycotina</taxon>
        <taxon>Eurotiomycetes</taxon>
        <taxon>Eurotiomycetidae</taxon>
        <taxon>Eurotiales</taxon>
        <taxon>Aspergillaceae</taxon>
        <taxon>Aspergillus</taxon>
        <taxon>Aspergillus subgen. Circumdati</taxon>
    </lineage>
</organism>
<accession>A0A4S3JPL7</accession>